<dbReference type="Proteomes" id="UP000004095">
    <property type="component" value="Unassembled WGS sequence"/>
</dbReference>
<evidence type="ECO:0000313" key="6">
    <source>
        <dbReference type="Proteomes" id="UP000004095"/>
    </source>
</evidence>
<dbReference type="eggNOG" id="COG1028">
    <property type="taxonomic scope" value="Bacteria"/>
</dbReference>
<evidence type="ECO:0000256" key="3">
    <source>
        <dbReference type="ARBA" id="ARBA00023002"/>
    </source>
</evidence>
<dbReference type="PANTHER" id="PTHR43490">
    <property type="entry name" value="(+)-NEOMENTHOL DEHYDROGENASE"/>
    <property type="match status" value="1"/>
</dbReference>
<dbReference type="InterPro" id="IPR045313">
    <property type="entry name" value="CBR1-like"/>
</dbReference>
<dbReference type="Pfam" id="PF00106">
    <property type="entry name" value="adh_short"/>
    <property type="match status" value="1"/>
</dbReference>
<dbReference type="OrthoDB" id="5786478at2"/>
<protein>
    <submittedName>
        <fullName evidence="5">Carbonyl reductase, NADPH 1</fullName>
        <ecNumber evidence="5">1.1.1.184</ecNumber>
    </submittedName>
</protein>
<organism evidence="5 6">
    <name type="scientific">Microscilla marina ATCC 23134</name>
    <dbReference type="NCBI Taxonomy" id="313606"/>
    <lineage>
        <taxon>Bacteria</taxon>
        <taxon>Pseudomonadati</taxon>
        <taxon>Bacteroidota</taxon>
        <taxon>Cytophagia</taxon>
        <taxon>Cytophagales</taxon>
        <taxon>Microscillaceae</taxon>
        <taxon>Microscilla</taxon>
    </lineage>
</organism>
<keyword evidence="3 5" id="KW-0560">Oxidoreductase</keyword>
<dbReference type="InterPro" id="IPR036291">
    <property type="entry name" value="NAD(P)-bd_dom_sf"/>
</dbReference>
<evidence type="ECO:0000313" key="5">
    <source>
        <dbReference type="EMBL" id="EAY26445.1"/>
    </source>
</evidence>
<evidence type="ECO:0000256" key="1">
    <source>
        <dbReference type="ARBA" id="ARBA00006484"/>
    </source>
</evidence>
<gene>
    <name evidence="5" type="ORF">M23134_07040</name>
</gene>
<keyword evidence="6" id="KW-1185">Reference proteome</keyword>
<dbReference type="GO" id="GO:0016020">
    <property type="term" value="C:membrane"/>
    <property type="evidence" value="ECO:0007669"/>
    <property type="project" value="TreeGrafter"/>
</dbReference>
<dbReference type="RefSeq" id="WP_002700989.1">
    <property type="nucleotide sequence ID" value="NZ_AAWS01000034.1"/>
</dbReference>
<sequence>MTPGKIILVTGGNRGIGFEMCRQLATMGHKVILTARTSDKVQEAVVRLANTGLKVQGEVLDVSKTGSFKVFAQRIEAKYAYLDVLINNAGIFLKESLQSLTEQVLDETLKTNLYGPIFFSRELIPLLHNSKGGRIVNVSSFLGTMSDMNRNYTAYRLSKAALNAFTLHLSVEYPLLKINACHPGHVQTDMGGVNAQRTIEKGAETPVWLAVHTEIPTGKFFFDKQVVGW</sequence>
<comment type="caution">
    <text evidence="5">The sequence shown here is derived from an EMBL/GenBank/DDBJ whole genome shotgun (WGS) entry which is preliminary data.</text>
</comment>
<dbReference type="PRINTS" id="PR00080">
    <property type="entry name" value="SDRFAMILY"/>
</dbReference>
<dbReference type="SUPFAM" id="SSF51735">
    <property type="entry name" value="NAD(P)-binding Rossmann-fold domains"/>
    <property type="match status" value="1"/>
</dbReference>
<reference evidence="5 6" key="1">
    <citation type="submission" date="2007-01" db="EMBL/GenBank/DDBJ databases">
        <authorList>
            <person name="Haygood M."/>
            <person name="Podell S."/>
            <person name="Anderson C."/>
            <person name="Hopkinson B."/>
            <person name="Roe K."/>
            <person name="Barbeau K."/>
            <person name="Gaasterland T."/>
            <person name="Ferriera S."/>
            <person name="Johnson J."/>
            <person name="Kravitz S."/>
            <person name="Beeson K."/>
            <person name="Sutton G."/>
            <person name="Rogers Y.-H."/>
            <person name="Friedman R."/>
            <person name="Frazier M."/>
            <person name="Venter J.C."/>
        </authorList>
    </citation>
    <scope>NUCLEOTIDE SEQUENCE [LARGE SCALE GENOMIC DNA]</scope>
    <source>
        <strain evidence="5 6">ATCC 23134</strain>
    </source>
</reference>
<dbReference type="Gene3D" id="3.40.50.720">
    <property type="entry name" value="NAD(P)-binding Rossmann-like Domain"/>
    <property type="match status" value="1"/>
</dbReference>
<dbReference type="PRINTS" id="PR00081">
    <property type="entry name" value="GDHRDH"/>
</dbReference>
<dbReference type="InterPro" id="IPR002347">
    <property type="entry name" value="SDR_fam"/>
</dbReference>
<dbReference type="EMBL" id="AAWS01000034">
    <property type="protein sequence ID" value="EAY26445.1"/>
    <property type="molecule type" value="Genomic_DNA"/>
</dbReference>
<dbReference type="CDD" id="cd05324">
    <property type="entry name" value="carb_red_PTCR-like_SDR_c"/>
    <property type="match status" value="1"/>
</dbReference>
<name>A1ZT55_MICM2</name>
<dbReference type="GO" id="GO:0004090">
    <property type="term" value="F:carbonyl reductase (NADPH) activity"/>
    <property type="evidence" value="ECO:0007669"/>
    <property type="project" value="UniProtKB-EC"/>
</dbReference>
<accession>A1ZT55</accession>
<proteinExistence type="inferred from homology"/>
<keyword evidence="2" id="KW-0521">NADP</keyword>
<evidence type="ECO:0000256" key="2">
    <source>
        <dbReference type="ARBA" id="ARBA00022857"/>
    </source>
</evidence>
<dbReference type="EC" id="1.1.1.184" evidence="5"/>
<evidence type="ECO:0000256" key="4">
    <source>
        <dbReference type="RuleBase" id="RU000363"/>
    </source>
</evidence>
<dbReference type="PANTHER" id="PTHR43490:SF99">
    <property type="entry name" value="SHORT-CHAIN DEHYDROGENASE_REDUCTASE"/>
    <property type="match status" value="1"/>
</dbReference>
<dbReference type="AlphaFoldDB" id="A1ZT55"/>
<comment type="similarity">
    <text evidence="1 4">Belongs to the short-chain dehydrogenases/reductases (SDR) family.</text>
</comment>